<comment type="similarity">
    <text evidence="1 6">Belongs to the sigma-70 factor family. ECF subfamily.</text>
</comment>
<dbReference type="Proteomes" id="UP000278036">
    <property type="component" value="Unassembled WGS sequence"/>
</dbReference>
<keyword evidence="12" id="KW-1185">Reference proteome</keyword>
<dbReference type="Pfam" id="PF08281">
    <property type="entry name" value="Sigma70_r4_2"/>
    <property type="match status" value="1"/>
</dbReference>
<dbReference type="Proteomes" id="UP000274097">
    <property type="component" value="Unassembled WGS sequence"/>
</dbReference>
<feature type="region of interest" description="Disordered" evidence="7">
    <location>
        <begin position="122"/>
        <end position="145"/>
    </location>
</feature>
<dbReference type="PANTHER" id="PTHR43133:SF8">
    <property type="entry name" value="RNA POLYMERASE SIGMA FACTOR HI_1459-RELATED"/>
    <property type="match status" value="1"/>
</dbReference>
<dbReference type="InterPro" id="IPR013325">
    <property type="entry name" value="RNA_pol_sigma_r2"/>
</dbReference>
<dbReference type="AlphaFoldDB" id="A0A3A9JER6"/>
<evidence type="ECO:0000259" key="8">
    <source>
        <dbReference type="Pfam" id="PF04542"/>
    </source>
</evidence>
<dbReference type="InterPro" id="IPR039425">
    <property type="entry name" value="RNA_pol_sigma-70-like"/>
</dbReference>
<evidence type="ECO:0000313" key="12">
    <source>
        <dbReference type="Proteomes" id="UP000274097"/>
    </source>
</evidence>
<dbReference type="Pfam" id="PF04542">
    <property type="entry name" value="Sigma70_r2"/>
    <property type="match status" value="1"/>
</dbReference>
<proteinExistence type="inferred from homology"/>
<dbReference type="PROSITE" id="PS01063">
    <property type="entry name" value="SIGMA70_ECF"/>
    <property type="match status" value="1"/>
</dbReference>
<feature type="domain" description="RNA polymerase sigma factor 70 region 4 type 2" evidence="9">
    <location>
        <begin position="151"/>
        <end position="199"/>
    </location>
</feature>
<keyword evidence="2 6" id="KW-0805">Transcription regulation</keyword>
<protein>
    <recommendedName>
        <fullName evidence="6">RNA polymerase sigma factor</fullName>
    </recommendedName>
</protein>
<dbReference type="InterPro" id="IPR013324">
    <property type="entry name" value="RNA_pol_sigma_r3/r4-like"/>
</dbReference>
<dbReference type="Gene3D" id="1.10.1740.10">
    <property type="match status" value="1"/>
</dbReference>
<dbReference type="GO" id="GO:0016987">
    <property type="term" value="F:sigma factor activity"/>
    <property type="evidence" value="ECO:0007669"/>
    <property type="project" value="UniProtKB-KW"/>
</dbReference>
<dbReference type="SUPFAM" id="SSF88659">
    <property type="entry name" value="Sigma3 and sigma4 domains of RNA polymerase sigma factors"/>
    <property type="match status" value="1"/>
</dbReference>
<reference evidence="10 13" key="1">
    <citation type="submission" date="2018-09" db="EMBL/GenBank/DDBJ databases">
        <title>Roseomonas sp. nov., isolated from feces of Tibetan antelopes in the Qinghai-Tibet plateau, China.</title>
        <authorList>
            <person name="Tian Z."/>
        </authorList>
    </citation>
    <scope>NUCLEOTIDE SEQUENCE [LARGE SCALE GENOMIC DNA]</scope>
    <source>
        <strain evidence="11 12">Z23</strain>
        <strain evidence="10 13">Z24</strain>
    </source>
</reference>
<feature type="domain" description="RNA polymerase sigma-70 region 2" evidence="8">
    <location>
        <begin position="58"/>
        <end position="123"/>
    </location>
</feature>
<evidence type="ECO:0000256" key="5">
    <source>
        <dbReference type="ARBA" id="ARBA00023163"/>
    </source>
</evidence>
<dbReference type="InterPro" id="IPR000838">
    <property type="entry name" value="RNA_pol_sigma70_ECF_CS"/>
</dbReference>
<dbReference type="InParanoid" id="A0A3A9JER6"/>
<sequence length="209" mass="22532">MFLSFLLDAAPGRIEPAIAPRAETSAILQRDRNGASDETLIAWAADGDRLAFDQLSLRHLPRLYRLAYRVTGDAAAAEDVAQEAMLRAWQAAGRFDPSKARFSTWLHRIATNLAIDHARAAGRVAPAPSEDTPAPEADPEQRAATRQQRAMLAGALDEMPARQRAALALFYDAEMPGAEAAAALSVSPRALEGLLRRARHFLAARLGGG</sequence>
<keyword evidence="5 6" id="KW-0804">Transcription</keyword>
<dbReference type="EMBL" id="RFLX01000006">
    <property type="protein sequence ID" value="RMI25040.1"/>
    <property type="molecule type" value="Genomic_DNA"/>
</dbReference>
<dbReference type="EMBL" id="RAQU01000024">
    <property type="protein sequence ID" value="RKK05042.1"/>
    <property type="molecule type" value="Genomic_DNA"/>
</dbReference>
<dbReference type="InterPro" id="IPR007627">
    <property type="entry name" value="RNA_pol_sigma70_r2"/>
</dbReference>
<dbReference type="InterPro" id="IPR036388">
    <property type="entry name" value="WH-like_DNA-bd_sf"/>
</dbReference>
<dbReference type="SUPFAM" id="SSF88946">
    <property type="entry name" value="Sigma2 domain of RNA polymerase sigma factors"/>
    <property type="match status" value="1"/>
</dbReference>
<evidence type="ECO:0000256" key="4">
    <source>
        <dbReference type="ARBA" id="ARBA00023125"/>
    </source>
</evidence>
<dbReference type="RefSeq" id="WP_120637449.1">
    <property type="nucleotide sequence ID" value="NZ_RAQU01000024.1"/>
</dbReference>
<dbReference type="GO" id="GO:0003677">
    <property type="term" value="F:DNA binding"/>
    <property type="evidence" value="ECO:0007669"/>
    <property type="project" value="UniProtKB-KW"/>
</dbReference>
<evidence type="ECO:0000313" key="13">
    <source>
        <dbReference type="Proteomes" id="UP000278036"/>
    </source>
</evidence>
<keyword evidence="3 6" id="KW-0731">Sigma factor</keyword>
<dbReference type="NCBIfam" id="TIGR02937">
    <property type="entry name" value="sigma70-ECF"/>
    <property type="match status" value="1"/>
</dbReference>
<evidence type="ECO:0000256" key="6">
    <source>
        <dbReference type="RuleBase" id="RU000716"/>
    </source>
</evidence>
<dbReference type="Gene3D" id="1.10.10.10">
    <property type="entry name" value="Winged helix-like DNA-binding domain superfamily/Winged helix DNA-binding domain"/>
    <property type="match status" value="1"/>
</dbReference>
<dbReference type="InterPro" id="IPR014284">
    <property type="entry name" value="RNA_pol_sigma-70_dom"/>
</dbReference>
<organism evidence="10 13">
    <name type="scientific">Teichococcus wenyumeiae</name>
    <dbReference type="NCBI Taxonomy" id="2478470"/>
    <lineage>
        <taxon>Bacteria</taxon>
        <taxon>Pseudomonadati</taxon>
        <taxon>Pseudomonadota</taxon>
        <taxon>Alphaproteobacteria</taxon>
        <taxon>Acetobacterales</taxon>
        <taxon>Roseomonadaceae</taxon>
        <taxon>Roseomonas</taxon>
    </lineage>
</organism>
<dbReference type="GO" id="GO:0006352">
    <property type="term" value="P:DNA-templated transcription initiation"/>
    <property type="evidence" value="ECO:0007669"/>
    <property type="project" value="InterPro"/>
</dbReference>
<evidence type="ECO:0000313" key="10">
    <source>
        <dbReference type="EMBL" id="RKK05042.1"/>
    </source>
</evidence>
<evidence type="ECO:0000256" key="2">
    <source>
        <dbReference type="ARBA" id="ARBA00023015"/>
    </source>
</evidence>
<gene>
    <name evidence="10" type="ORF">D6Z83_06120</name>
    <name evidence="11" type="ORF">EBE87_10480</name>
</gene>
<dbReference type="OrthoDB" id="9780326at2"/>
<evidence type="ECO:0000256" key="7">
    <source>
        <dbReference type="SAM" id="MobiDB-lite"/>
    </source>
</evidence>
<comment type="caution">
    <text evidence="10">The sequence shown here is derived from an EMBL/GenBank/DDBJ whole genome shotgun (WGS) entry which is preliminary data.</text>
</comment>
<accession>A0A3A9JER6</accession>
<evidence type="ECO:0000313" key="11">
    <source>
        <dbReference type="EMBL" id="RMI25040.1"/>
    </source>
</evidence>
<dbReference type="PANTHER" id="PTHR43133">
    <property type="entry name" value="RNA POLYMERASE ECF-TYPE SIGMA FACTO"/>
    <property type="match status" value="1"/>
</dbReference>
<name>A0A3A9JER6_9PROT</name>
<dbReference type="InterPro" id="IPR013249">
    <property type="entry name" value="RNA_pol_sigma70_r4_t2"/>
</dbReference>
<evidence type="ECO:0000259" key="9">
    <source>
        <dbReference type="Pfam" id="PF08281"/>
    </source>
</evidence>
<evidence type="ECO:0000256" key="3">
    <source>
        <dbReference type="ARBA" id="ARBA00023082"/>
    </source>
</evidence>
<keyword evidence="4 6" id="KW-0238">DNA-binding</keyword>
<evidence type="ECO:0000256" key="1">
    <source>
        <dbReference type="ARBA" id="ARBA00010641"/>
    </source>
</evidence>